<keyword evidence="1" id="KW-0175">Coiled coil</keyword>
<organism evidence="3 4">
    <name type="scientific">Candidatus Lachnoclostridium stercorigallinarum</name>
    <dbReference type="NCBI Taxonomy" id="2838634"/>
    <lineage>
        <taxon>Bacteria</taxon>
        <taxon>Bacillati</taxon>
        <taxon>Bacillota</taxon>
        <taxon>Clostridia</taxon>
        <taxon>Lachnospirales</taxon>
        <taxon>Lachnospiraceae</taxon>
    </lineage>
</organism>
<reference evidence="3" key="1">
    <citation type="journal article" date="2021" name="PeerJ">
        <title>Extensive microbial diversity within the chicken gut microbiome revealed by metagenomics and culture.</title>
        <authorList>
            <person name="Gilroy R."/>
            <person name="Ravi A."/>
            <person name="Getino M."/>
            <person name="Pursley I."/>
            <person name="Horton D.L."/>
            <person name="Alikhan N.F."/>
            <person name="Baker D."/>
            <person name="Gharbi K."/>
            <person name="Hall N."/>
            <person name="Watson M."/>
            <person name="Adriaenssens E.M."/>
            <person name="Foster-Nyarko E."/>
            <person name="Jarju S."/>
            <person name="Secka A."/>
            <person name="Antonio M."/>
            <person name="Oren A."/>
            <person name="Chaudhuri R.R."/>
            <person name="La Ragione R."/>
            <person name="Hildebrand F."/>
            <person name="Pallen M.J."/>
        </authorList>
    </citation>
    <scope>NUCLEOTIDE SEQUENCE</scope>
    <source>
        <strain evidence="3">ChiBcec1-1093</strain>
    </source>
</reference>
<feature type="transmembrane region" description="Helical" evidence="2">
    <location>
        <begin position="34"/>
        <end position="50"/>
    </location>
</feature>
<sequence>MTMMLRAVLIVGSLLTTALIIRKIRQSKVQIEDSVFWVFVSAILIIFSIFPKTADILSRLAGTYSTSNFIFLFIIFLLLVKVFSLTLRVSQLESKQRELVQRIALNEKEREEKQDEKPERE</sequence>
<feature type="transmembrane region" description="Helical" evidence="2">
    <location>
        <begin position="6"/>
        <end position="22"/>
    </location>
</feature>
<protein>
    <submittedName>
        <fullName evidence="3">DUF2304 domain-containing protein</fullName>
    </submittedName>
</protein>
<feature type="transmembrane region" description="Helical" evidence="2">
    <location>
        <begin position="70"/>
        <end position="87"/>
    </location>
</feature>
<feature type="coiled-coil region" evidence="1">
    <location>
        <begin position="89"/>
        <end position="116"/>
    </location>
</feature>
<dbReference type="InterPro" id="IPR019277">
    <property type="entry name" value="DUF2304"/>
</dbReference>
<accession>A0A9D2GIX1</accession>
<evidence type="ECO:0000256" key="2">
    <source>
        <dbReference type="SAM" id="Phobius"/>
    </source>
</evidence>
<evidence type="ECO:0000256" key="1">
    <source>
        <dbReference type="SAM" id="Coils"/>
    </source>
</evidence>
<evidence type="ECO:0000313" key="3">
    <source>
        <dbReference type="EMBL" id="HIZ79647.1"/>
    </source>
</evidence>
<proteinExistence type="predicted"/>
<name>A0A9D2GIX1_9FIRM</name>
<comment type="caution">
    <text evidence="3">The sequence shown here is derived from an EMBL/GenBank/DDBJ whole genome shotgun (WGS) entry which is preliminary data.</text>
</comment>
<evidence type="ECO:0000313" key="4">
    <source>
        <dbReference type="Proteomes" id="UP000824101"/>
    </source>
</evidence>
<dbReference type="Proteomes" id="UP000824101">
    <property type="component" value="Unassembled WGS sequence"/>
</dbReference>
<keyword evidence="2" id="KW-1133">Transmembrane helix</keyword>
<gene>
    <name evidence="3" type="ORF">IAA17_07655</name>
</gene>
<reference evidence="3" key="2">
    <citation type="submission" date="2021-04" db="EMBL/GenBank/DDBJ databases">
        <authorList>
            <person name="Gilroy R."/>
        </authorList>
    </citation>
    <scope>NUCLEOTIDE SEQUENCE</scope>
    <source>
        <strain evidence="3">ChiBcec1-1093</strain>
    </source>
</reference>
<dbReference type="AlphaFoldDB" id="A0A9D2GIX1"/>
<keyword evidence="2" id="KW-0472">Membrane</keyword>
<dbReference type="Pfam" id="PF10066">
    <property type="entry name" value="DUF2304"/>
    <property type="match status" value="1"/>
</dbReference>
<keyword evidence="2" id="KW-0812">Transmembrane</keyword>
<dbReference type="EMBL" id="DXBC01000121">
    <property type="protein sequence ID" value="HIZ79647.1"/>
    <property type="molecule type" value="Genomic_DNA"/>
</dbReference>